<organism evidence="1 2">
    <name type="scientific">Bacillus anthracis</name>
    <name type="common">anthrax bacterium</name>
    <dbReference type="NCBI Taxonomy" id="1392"/>
    <lineage>
        <taxon>Bacteria</taxon>
        <taxon>Bacillati</taxon>
        <taxon>Bacillota</taxon>
        <taxon>Bacilli</taxon>
        <taxon>Bacillales</taxon>
        <taxon>Bacillaceae</taxon>
        <taxon>Bacillus</taxon>
        <taxon>Bacillus cereus group</taxon>
    </lineage>
</organism>
<protein>
    <submittedName>
        <fullName evidence="1">Uncharacterized protein</fullName>
    </submittedName>
</protein>
<proteinExistence type="predicted"/>
<accession>A0A0J1KL62</accession>
<dbReference type="CDD" id="cd20693">
    <property type="entry name" value="CdiI_EcoliA0-like"/>
    <property type="match status" value="1"/>
</dbReference>
<reference evidence="1 2" key="1">
    <citation type="submission" date="2015-05" db="EMBL/GenBank/DDBJ databases">
        <title>Whole genome sequence and identification of bacterial endophytes from Costus igneus.</title>
        <authorList>
            <person name="Lee Y.P."/>
            <person name="Gan H.M."/>
            <person name="Eng W."/>
            <person name="Wheatley M.S."/>
            <person name="Caraballo A."/>
            <person name="Polter S."/>
            <person name="Savka M.A."/>
            <person name="Hudson A.O."/>
        </authorList>
    </citation>
    <scope>NUCLEOTIDE SEQUENCE [LARGE SCALE GENOMIC DNA]</scope>
    <source>
        <strain evidence="1 2">RIT375</strain>
    </source>
</reference>
<dbReference type="PATRIC" id="fig|1392.242.peg.1080"/>
<evidence type="ECO:0000313" key="1">
    <source>
        <dbReference type="EMBL" id="KLV17425.1"/>
    </source>
</evidence>
<dbReference type="RefSeq" id="WP_047956800.1">
    <property type="nucleotide sequence ID" value="NZ_LDPG01000011.1"/>
</dbReference>
<name>A0A0J1KL62_BACAN</name>
<dbReference type="InterPro" id="IPR049585">
    <property type="entry name" value="CdiI_EcoliA0-like"/>
</dbReference>
<dbReference type="EMBL" id="LDPG01000011">
    <property type="protein sequence ID" value="KLV17425.1"/>
    <property type="molecule type" value="Genomic_DNA"/>
</dbReference>
<comment type="caution">
    <text evidence="1">The sequence shown here is derived from an EMBL/GenBank/DDBJ whole genome shotgun (WGS) entry which is preliminary data.</text>
</comment>
<sequence>MATLLEECIEALGVNIEILEEKQGRTIIRKFENTFPITFWGRIDWENIQKYVELYNEDEIKAYLQNCFGTYSHRVYLIWDDATLPVIKTELHQVLEVIYDVTAVSFDTWIYSPDIGFVIEYHHDGDIRIGDVKNIIK</sequence>
<dbReference type="Proteomes" id="UP000035904">
    <property type="component" value="Unassembled WGS sequence"/>
</dbReference>
<evidence type="ECO:0000313" key="2">
    <source>
        <dbReference type="Proteomes" id="UP000035904"/>
    </source>
</evidence>
<gene>
    <name evidence="1" type="ORF">ABW01_16105</name>
</gene>
<dbReference type="Pfam" id="PF24172">
    <property type="entry name" value="CdiI_ImmP"/>
    <property type="match status" value="1"/>
</dbReference>
<dbReference type="AlphaFoldDB" id="A0A0J1KL62"/>